<feature type="transmembrane region" description="Helical" evidence="6">
    <location>
        <begin position="299"/>
        <end position="319"/>
    </location>
</feature>
<dbReference type="EMBL" id="WUUQ01000002">
    <property type="protein sequence ID" value="MXQ73924.1"/>
    <property type="molecule type" value="Genomic_DNA"/>
</dbReference>
<dbReference type="InterPro" id="IPR024923">
    <property type="entry name" value="PG_synth_SpoVB"/>
</dbReference>
<dbReference type="PANTHER" id="PTHR30250:SF21">
    <property type="entry name" value="LIPID II FLIPPASE MURJ"/>
    <property type="match status" value="1"/>
</dbReference>
<sequence>MIMSKTKQSIIAGGLITTAGIFISKVISIIYVVPFNAIIQTTENLTYYGTAYNIYSYVLNISISGFPFAVATMVSKYMMRGDYRTSLLVKRLASRLMIVVGAVTTLFLLLTSGIFAKLVVGPEYVTTMRNVLIVLSFALFFVAILSSMRGFYQGLNEMDIYAANQILEQISRVVFLLGMSALAVYVFHQERIWAVYFGVISTTVAAIFAIIQFAHRDKTRIPELEKLAVEQTAASNEDKRELIREMILIAVPYLLSAVLGYSDMIINTFFLPSGLGAFGMTSKEIMNITGPVYANINKLLSIPMVLAPGFSIAIIPYITRSLAAHDDRGVRKHISDCLDSVLYLALPISFCLFVFAKPIYYVMFGSTNLDLNAHLLSWFALEGFFSTVLPVINSLMMAGGLRKKNLQSLGVYTIVKLSITYILLAKFGFPGAVLSSVAAMLVCLLINAYHLSTRFHVRWMYTVRKFVLMLIGVLGIWAVAWGLQFIGFRPYTAGRIIGLIELGVSGLLAIAVYLGITWCFQLPQTIFHIGSKGKKHHV</sequence>
<comment type="caution">
    <text evidence="7">The sequence shown here is derived from an EMBL/GenBank/DDBJ whole genome shotgun (WGS) entry which is preliminary data.</text>
</comment>
<dbReference type="Proteomes" id="UP000434036">
    <property type="component" value="Unassembled WGS sequence"/>
</dbReference>
<dbReference type="PANTHER" id="PTHR30250">
    <property type="entry name" value="PST FAMILY PREDICTED COLANIC ACID TRANSPORTER"/>
    <property type="match status" value="1"/>
</dbReference>
<keyword evidence="5 6" id="KW-0472">Membrane</keyword>
<proteinExistence type="predicted"/>
<evidence type="ECO:0000256" key="1">
    <source>
        <dbReference type="ARBA" id="ARBA00004651"/>
    </source>
</evidence>
<protein>
    <submittedName>
        <fullName evidence="7">Oligosaccharide flippase family protein</fullName>
    </submittedName>
</protein>
<evidence type="ECO:0000256" key="5">
    <source>
        <dbReference type="ARBA" id="ARBA00023136"/>
    </source>
</evidence>
<reference evidence="7 8" key="2">
    <citation type="submission" date="2020-01" db="EMBL/GenBank/DDBJ databases">
        <title>Clostridiaceae sp. nov. isolated from the gut of human by culturomics.</title>
        <authorList>
            <person name="Chang Y."/>
        </authorList>
    </citation>
    <scope>NUCLEOTIDE SEQUENCE [LARGE SCALE GENOMIC DNA]</scope>
    <source>
        <strain evidence="7 8">DONG20-135</strain>
    </source>
</reference>
<feature type="transmembrane region" description="Helical" evidence="6">
    <location>
        <begin position="496"/>
        <end position="520"/>
    </location>
</feature>
<dbReference type="AlphaFoldDB" id="A0A6N8U9C2"/>
<evidence type="ECO:0000256" key="3">
    <source>
        <dbReference type="ARBA" id="ARBA00022692"/>
    </source>
</evidence>
<feature type="transmembrane region" description="Helical" evidence="6">
    <location>
        <begin position="340"/>
        <end position="363"/>
    </location>
</feature>
<feature type="transmembrane region" description="Helical" evidence="6">
    <location>
        <begin position="12"/>
        <end position="34"/>
    </location>
</feature>
<comment type="subcellular location">
    <subcellularLocation>
        <location evidence="1">Cell membrane</location>
        <topology evidence="1">Multi-pass membrane protein</topology>
    </subcellularLocation>
</comment>
<evidence type="ECO:0000313" key="7">
    <source>
        <dbReference type="EMBL" id="MXQ73924.1"/>
    </source>
</evidence>
<dbReference type="InterPro" id="IPR002797">
    <property type="entry name" value="Polysacc_synth"/>
</dbReference>
<keyword evidence="3 6" id="KW-0812">Transmembrane</keyword>
<keyword evidence="4 6" id="KW-1133">Transmembrane helix</keyword>
<keyword evidence="8" id="KW-1185">Reference proteome</keyword>
<name>A0A6N8U9C2_9FIRM</name>
<feature type="transmembrane region" description="Helical" evidence="6">
    <location>
        <begin position="128"/>
        <end position="148"/>
    </location>
</feature>
<dbReference type="PIRSF" id="PIRSF038958">
    <property type="entry name" value="PG_synth_SpoVB"/>
    <property type="match status" value="1"/>
</dbReference>
<reference evidence="7 8" key="1">
    <citation type="submission" date="2019-12" db="EMBL/GenBank/DDBJ databases">
        <authorList>
            <person name="Yang R."/>
        </authorList>
    </citation>
    <scope>NUCLEOTIDE SEQUENCE [LARGE SCALE GENOMIC DNA]</scope>
    <source>
        <strain evidence="7 8">DONG20-135</strain>
    </source>
</reference>
<gene>
    <name evidence="7" type="ORF">GSF08_08220</name>
</gene>
<feature type="transmembrane region" description="Helical" evidence="6">
    <location>
        <begin position="463"/>
        <end position="484"/>
    </location>
</feature>
<evidence type="ECO:0000256" key="6">
    <source>
        <dbReference type="SAM" id="Phobius"/>
    </source>
</evidence>
<dbReference type="GO" id="GO:0005886">
    <property type="term" value="C:plasma membrane"/>
    <property type="evidence" value="ECO:0007669"/>
    <property type="project" value="UniProtKB-SubCell"/>
</dbReference>
<feature type="transmembrane region" description="Helical" evidence="6">
    <location>
        <begin position="409"/>
        <end position="427"/>
    </location>
</feature>
<feature type="transmembrane region" description="Helical" evidence="6">
    <location>
        <begin position="54"/>
        <end position="75"/>
    </location>
</feature>
<dbReference type="InterPro" id="IPR050833">
    <property type="entry name" value="Poly_Biosynth_Transport"/>
</dbReference>
<evidence type="ECO:0000256" key="4">
    <source>
        <dbReference type="ARBA" id="ARBA00022989"/>
    </source>
</evidence>
<feature type="transmembrane region" description="Helical" evidence="6">
    <location>
        <begin position="247"/>
        <end position="270"/>
    </location>
</feature>
<feature type="transmembrane region" description="Helical" evidence="6">
    <location>
        <begin position="375"/>
        <end position="397"/>
    </location>
</feature>
<keyword evidence="2" id="KW-1003">Cell membrane</keyword>
<feature type="transmembrane region" description="Helical" evidence="6">
    <location>
        <begin position="96"/>
        <end position="116"/>
    </location>
</feature>
<feature type="transmembrane region" description="Helical" evidence="6">
    <location>
        <begin position="433"/>
        <end position="451"/>
    </location>
</feature>
<organism evidence="7 8">
    <name type="scientific">Copranaerobaculum intestinale</name>
    <dbReference type="NCBI Taxonomy" id="2692629"/>
    <lineage>
        <taxon>Bacteria</taxon>
        <taxon>Bacillati</taxon>
        <taxon>Bacillota</taxon>
        <taxon>Erysipelotrichia</taxon>
        <taxon>Erysipelotrichales</taxon>
        <taxon>Erysipelotrichaceae</taxon>
        <taxon>Copranaerobaculum</taxon>
    </lineage>
</organism>
<evidence type="ECO:0000256" key="2">
    <source>
        <dbReference type="ARBA" id="ARBA00022475"/>
    </source>
</evidence>
<evidence type="ECO:0000313" key="8">
    <source>
        <dbReference type="Proteomes" id="UP000434036"/>
    </source>
</evidence>
<dbReference type="Pfam" id="PF01943">
    <property type="entry name" value="Polysacc_synt"/>
    <property type="match status" value="1"/>
</dbReference>
<accession>A0A6N8U9C2</accession>
<feature type="transmembrane region" description="Helical" evidence="6">
    <location>
        <begin position="169"/>
        <end position="187"/>
    </location>
</feature>
<feature type="transmembrane region" description="Helical" evidence="6">
    <location>
        <begin position="193"/>
        <end position="214"/>
    </location>
</feature>